<comment type="caution">
    <text evidence="2">The sequence shown here is derived from an EMBL/GenBank/DDBJ whole genome shotgun (WGS) entry which is preliminary data.</text>
</comment>
<organism evidence="2 3">
    <name type="scientific">Funneliformis geosporum</name>
    <dbReference type="NCBI Taxonomy" id="1117311"/>
    <lineage>
        <taxon>Eukaryota</taxon>
        <taxon>Fungi</taxon>
        <taxon>Fungi incertae sedis</taxon>
        <taxon>Mucoromycota</taxon>
        <taxon>Glomeromycotina</taxon>
        <taxon>Glomeromycetes</taxon>
        <taxon>Glomerales</taxon>
        <taxon>Glomeraceae</taxon>
        <taxon>Funneliformis</taxon>
    </lineage>
</organism>
<reference evidence="2" key="1">
    <citation type="submission" date="2022-08" db="EMBL/GenBank/DDBJ databases">
        <authorList>
            <person name="Kallberg Y."/>
            <person name="Tangrot J."/>
            <person name="Rosling A."/>
        </authorList>
    </citation>
    <scope>NUCLEOTIDE SEQUENCE</scope>
    <source>
        <strain evidence="2">Wild A</strain>
    </source>
</reference>
<feature type="region of interest" description="Disordered" evidence="1">
    <location>
        <begin position="38"/>
        <end position="57"/>
    </location>
</feature>
<feature type="compositionally biased region" description="Polar residues" evidence="1">
    <location>
        <begin position="39"/>
        <end position="57"/>
    </location>
</feature>
<dbReference type="Proteomes" id="UP001153678">
    <property type="component" value="Unassembled WGS sequence"/>
</dbReference>
<sequence length="57" mass="6583">SSAFNKFYGDHFCWLSKNLYVSLIVVVTIKSYWPPKVKPNTSYHGSSKLTQPSVFQR</sequence>
<name>A0A9W4TDV4_9GLOM</name>
<gene>
    <name evidence="2" type="ORF">FWILDA_LOCUS19952</name>
</gene>
<protein>
    <submittedName>
        <fullName evidence="2">18248_t:CDS:1</fullName>
    </submittedName>
</protein>
<evidence type="ECO:0000313" key="3">
    <source>
        <dbReference type="Proteomes" id="UP001153678"/>
    </source>
</evidence>
<feature type="non-terminal residue" evidence="2">
    <location>
        <position position="57"/>
    </location>
</feature>
<feature type="non-terminal residue" evidence="2">
    <location>
        <position position="1"/>
    </location>
</feature>
<evidence type="ECO:0000256" key="1">
    <source>
        <dbReference type="SAM" id="MobiDB-lite"/>
    </source>
</evidence>
<keyword evidence="3" id="KW-1185">Reference proteome</keyword>
<accession>A0A9W4TDV4</accession>
<dbReference type="EMBL" id="CAMKVN010026863">
    <property type="protein sequence ID" value="CAI2201210.1"/>
    <property type="molecule type" value="Genomic_DNA"/>
</dbReference>
<proteinExistence type="predicted"/>
<dbReference type="AlphaFoldDB" id="A0A9W4TDV4"/>
<evidence type="ECO:0000313" key="2">
    <source>
        <dbReference type="EMBL" id="CAI2201210.1"/>
    </source>
</evidence>